<dbReference type="EMBL" id="OE839732">
    <property type="protein sequence ID" value="CAD7588406.1"/>
    <property type="molecule type" value="Genomic_DNA"/>
</dbReference>
<protein>
    <submittedName>
        <fullName evidence="2">Uncharacterized protein</fullName>
    </submittedName>
</protein>
<sequence length="192" mass="20640">MLADEDPDVERSARVHRTVMEGLTCYQEMYNEKKRAAKQPTIHAFFQPMAAMVTHEGEKIMSPPGMMNPRMNPPRGPAMGPMGPGSYVPTGGMRGPPPNSSMGPGGPSGPGGPGGPGMPPMSMAGPGGRPQWQPNTSTKYHIHLAMLEVFWLFQTLDKAVESLRVIILPGAPLILQSSDAPDVWTCLSSVEY</sequence>
<reference evidence="2" key="1">
    <citation type="submission" date="2020-11" db="EMBL/GenBank/DDBJ databases">
        <authorList>
            <person name="Tran Van P."/>
        </authorList>
    </citation>
    <scope>NUCLEOTIDE SEQUENCE</scope>
</reference>
<dbReference type="AlphaFoldDB" id="A0A7R9JT76"/>
<proteinExistence type="predicted"/>
<feature type="compositionally biased region" description="Gly residues" evidence="1">
    <location>
        <begin position="103"/>
        <end position="115"/>
    </location>
</feature>
<name>A0A7R9JT76_TIMGE</name>
<accession>A0A7R9JT76</accession>
<feature type="region of interest" description="Disordered" evidence="1">
    <location>
        <begin position="89"/>
        <end position="134"/>
    </location>
</feature>
<organism evidence="2">
    <name type="scientific">Timema genevievae</name>
    <name type="common">Walking stick</name>
    <dbReference type="NCBI Taxonomy" id="629358"/>
    <lineage>
        <taxon>Eukaryota</taxon>
        <taxon>Metazoa</taxon>
        <taxon>Ecdysozoa</taxon>
        <taxon>Arthropoda</taxon>
        <taxon>Hexapoda</taxon>
        <taxon>Insecta</taxon>
        <taxon>Pterygota</taxon>
        <taxon>Neoptera</taxon>
        <taxon>Polyneoptera</taxon>
        <taxon>Phasmatodea</taxon>
        <taxon>Timematodea</taxon>
        <taxon>Timematoidea</taxon>
        <taxon>Timematidae</taxon>
        <taxon>Timema</taxon>
    </lineage>
</organism>
<gene>
    <name evidence="2" type="ORF">TGEB3V08_LOCUS2476</name>
</gene>
<evidence type="ECO:0000256" key="1">
    <source>
        <dbReference type="SAM" id="MobiDB-lite"/>
    </source>
</evidence>
<dbReference type="Pfam" id="PF04503">
    <property type="entry name" value="SSDP"/>
    <property type="match status" value="1"/>
</dbReference>
<evidence type="ECO:0000313" key="2">
    <source>
        <dbReference type="EMBL" id="CAD7588406.1"/>
    </source>
</evidence>